<name>A0A1D6N9L5_MAIZE</name>
<evidence type="ECO:0000313" key="2">
    <source>
        <dbReference type="EMBL" id="ONM37237.1"/>
    </source>
</evidence>
<feature type="region of interest" description="Disordered" evidence="1">
    <location>
        <begin position="111"/>
        <end position="162"/>
    </location>
</feature>
<accession>A0A1D6N9L5</accession>
<dbReference type="ExpressionAtlas" id="A0A1D6N9L5">
    <property type="expression patterns" value="baseline and differential"/>
</dbReference>
<feature type="compositionally biased region" description="Polar residues" evidence="1">
    <location>
        <begin position="111"/>
        <end position="123"/>
    </location>
</feature>
<feature type="region of interest" description="Disordered" evidence="1">
    <location>
        <begin position="37"/>
        <end position="58"/>
    </location>
</feature>
<keyword evidence="2" id="KW-0418">Kinase</keyword>
<protein>
    <submittedName>
        <fullName evidence="2">Protein kinase superfamily protein</fullName>
    </submittedName>
</protein>
<keyword evidence="2" id="KW-0808">Transferase</keyword>
<dbReference type="GO" id="GO:0016301">
    <property type="term" value="F:kinase activity"/>
    <property type="evidence" value="ECO:0007669"/>
    <property type="project" value="UniProtKB-KW"/>
</dbReference>
<dbReference type="AlphaFoldDB" id="A0A1D6N9L5"/>
<sequence>MGMFASAAKRYSNGKNFLRSAGVCCCSPSASAQLGGVRGKEETSTSAPAFAPDSNKKRWRKRRFWRKKMKARKEIGGLVDLVNDISAKSEESLGVSNQNMPSRALTFSQLSAATDGFSSQNPQYYPPGGTEAEHKSTHSGTDNDSSPPRAEMVRADDDMKHR</sequence>
<proteinExistence type="predicted"/>
<feature type="compositionally biased region" description="Basic and acidic residues" evidence="1">
    <location>
        <begin position="151"/>
        <end position="162"/>
    </location>
</feature>
<dbReference type="EMBL" id="CM007649">
    <property type="protein sequence ID" value="ONM37237.1"/>
    <property type="molecule type" value="Genomic_DNA"/>
</dbReference>
<gene>
    <name evidence="2" type="ORF">ZEAMMB73_Zm00001d043227</name>
</gene>
<reference evidence="2" key="1">
    <citation type="submission" date="2015-12" db="EMBL/GenBank/DDBJ databases">
        <title>Update maize B73 reference genome by single molecule sequencing technologies.</title>
        <authorList>
            <consortium name="Maize Genome Sequencing Project"/>
            <person name="Ware D."/>
        </authorList>
    </citation>
    <scope>NUCLEOTIDE SEQUENCE [LARGE SCALE GENOMIC DNA]</scope>
    <source>
        <tissue evidence="2">Seedling</tissue>
    </source>
</reference>
<organism evidence="2">
    <name type="scientific">Zea mays</name>
    <name type="common">Maize</name>
    <dbReference type="NCBI Taxonomy" id="4577"/>
    <lineage>
        <taxon>Eukaryota</taxon>
        <taxon>Viridiplantae</taxon>
        <taxon>Streptophyta</taxon>
        <taxon>Embryophyta</taxon>
        <taxon>Tracheophyta</taxon>
        <taxon>Spermatophyta</taxon>
        <taxon>Magnoliopsida</taxon>
        <taxon>Liliopsida</taxon>
        <taxon>Poales</taxon>
        <taxon>Poaceae</taxon>
        <taxon>PACMAD clade</taxon>
        <taxon>Panicoideae</taxon>
        <taxon>Andropogonodae</taxon>
        <taxon>Andropogoneae</taxon>
        <taxon>Tripsacinae</taxon>
        <taxon>Zea</taxon>
    </lineage>
</organism>
<evidence type="ECO:0000256" key="1">
    <source>
        <dbReference type="SAM" id="MobiDB-lite"/>
    </source>
</evidence>